<sequence length="404" mass="45467">MQGELEHPARGSVRIVLYFADPKVNLYQLRQWYQPLVELSKTWPVVVVSRSPSSMLRLIEESPLPVVYLRKIVDFENFLAEQDIRIVLYVNQNVKNFQSMRYGRMWHVFINHGESDKAYMASNQYKAYDYAMVAGDAALERLSHALWDYDVSKRALVIGRPQADYFTGELPYTPDDRVTVLYAPTWEGDRGSMSYGSVLTHGLAIARSLLADSRFRLIYRPHPRSGVTNPEYRQANEQIIGMIAAANARDSRAQHVFDENPAIGWQLGSTDVAITDISAMVYDRLATGKPLIVTRPSSPEAQVETDGYLGSAEWLDADAAPDVIAQVERVRGDAEALERLQHWVKYHFGDTTPGAATGRFHGAVQHLMGEWEQHAAIHLADKRVGQFDVLDGDEDDEDEAPGAD</sequence>
<dbReference type="Proteomes" id="UP001501004">
    <property type="component" value="Unassembled WGS sequence"/>
</dbReference>
<evidence type="ECO:0000313" key="1">
    <source>
        <dbReference type="EMBL" id="GAA3749492.1"/>
    </source>
</evidence>
<protein>
    <submittedName>
        <fullName evidence="1">CDP-glycerol glycerophosphotransferase family protein</fullName>
    </submittedName>
</protein>
<evidence type="ECO:0000313" key="2">
    <source>
        <dbReference type="Proteomes" id="UP001501004"/>
    </source>
</evidence>
<reference evidence="2" key="1">
    <citation type="journal article" date="2019" name="Int. J. Syst. Evol. Microbiol.">
        <title>The Global Catalogue of Microorganisms (GCM) 10K type strain sequencing project: providing services to taxonomists for standard genome sequencing and annotation.</title>
        <authorList>
            <consortium name="The Broad Institute Genomics Platform"/>
            <consortium name="The Broad Institute Genome Sequencing Center for Infectious Disease"/>
            <person name="Wu L."/>
            <person name="Ma J."/>
        </authorList>
    </citation>
    <scope>NUCLEOTIDE SEQUENCE [LARGE SCALE GENOMIC DNA]</scope>
    <source>
        <strain evidence="2">JCM 16949</strain>
    </source>
</reference>
<dbReference type="Pfam" id="PF04464">
    <property type="entry name" value="Glyphos_transf"/>
    <property type="match status" value="1"/>
</dbReference>
<dbReference type="InterPro" id="IPR043148">
    <property type="entry name" value="TagF_C"/>
</dbReference>
<dbReference type="Gene3D" id="3.40.50.12580">
    <property type="match status" value="1"/>
</dbReference>
<organism evidence="1 2">
    <name type="scientific">Leifsonella bigeumensis</name>
    <dbReference type="NCBI Taxonomy" id="433643"/>
    <lineage>
        <taxon>Bacteria</taxon>
        <taxon>Bacillati</taxon>
        <taxon>Actinomycetota</taxon>
        <taxon>Actinomycetes</taxon>
        <taxon>Micrococcales</taxon>
        <taxon>Microbacteriaceae</taxon>
        <taxon>Leifsonella</taxon>
    </lineage>
</organism>
<gene>
    <name evidence="1" type="ORF">GCM10022239_26030</name>
</gene>
<comment type="caution">
    <text evidence="1">The sequence shown here is derived from an EMBL/GenBank/DDBJ whole genome shotgun (WGS) entry which is preliminary data.</text>
</comment>
<dbReference type="EMBL" id="BAABAE010000004">
    <property type="protein sequence ID" value="GAA3749492.1"/>
    <property type="molecule type" value="Genomic_DNA"/>
</dbReference>
<name>A0ABP7FWD0_9MICO</name>
<keyword evidence="2" id="KW-1185">Reference proteome</keyword>
<accession>A0ABP7FWD0</accession>
<dbReference type="InterPro" id="IPR007554">
    <property type="entry name" value="Glycerophosphate_synth"/>
</dbReference>
<proteinExistence type="predicted"/>